<organism evidence="3 4">
    <name type="scientific">Dyella solisilvae</name>
    <dbReference type="NCBI Taxonomy" id="1920168"/>
    <lineage>
        <taxon>Bacteria</taxon>
        <taxon>Pseudomonadati</taxon>
        <taxon>Pseudomonadota</taxon>
        <taxon>Gammaproteobacteria</taxon>
        <taxon>Lysobacterales</taxon>
        <taxon>Rhodanobacteraceae</taxon>
        <taxon>Dyella</taxon>
    </lineage>
</organism>
<dbReference type="Proteomes" id="UP000254711">
    <property type="component" value="Unassembled WGS sequence"/>
</dbReference>
<comment type="caution">
    <text evidence="3">The sequence shown here is derived from an EMBL/GenBank/DDBJ whole genome shotgun (WGS) entry which is preliminary data.</text>
</comment>
<keyword evidence="2" id="KW-0732">Signal</keyword>
<gene>
    <name evidence="3" type="ORF">DVT68_14180</name>
</gene>
<sequence>MTISRPLCCARALALVVMLGVRGTALAQQAIATEQPAAVAANASSGTVASPLDAQRTSGEQTRPPTSRTAMAEHPHAANSTIEPGHAGDRYKSNPHALLDPYQQAVTPPVEGGR</sequence>
<dbReference type="RefSeq" id="WP_114825735.1">
    <property type="nucleotide sequence ID" value="NZ_QQSY01000003.1"/>
</dbReference>
<feature type="chain" id="PRO_5016984764" description="DUF4148 domain-containing protein" evidence="2">
    <location>
        <begin position="28"/>
        <end position="114"/>
    </location>
</feature>
<dbReference type="EMBL" id="QQSY01000003">
    <property type="protein sequence ID" value="RDI98219.1"/>
    <property type="molecule type" value="Genomic_DNA"/>
</dbReference>
<feature type="compositionally biased region" description="Polar residues" evidence="1">
    <location>
        <begin position="55"/>
        <end position="69"/>
    </location>
</feature>
<proteinExistence type="predicted"/>
<dbReference type="AlphaFoldDB" id="A0A370K6E4"/>
<evidence type="ECO:0000313" key="3">
    <source>
        <dbReference type="EMBL" id="RDI98219.1"/>
    </source>
</evidence>
<keyword evidence="4" id="KW-1185">Reference proteome</keyword>
<feature type="region of interest" description="Disordered" evidence="1">
    <location>
        <begin position="39"/>
        <end position="114"/>
    </location>
</feature>
<evidence type="ECO:0000256" key="1">
    <source>
        <dbReference type="SAM" id="MobiDB-lite"/>
    </source>
</evidence>
<dbReference type="OrthoDB" id="10013945at2"/>
<accession>A0A370K6E4</accession>
<name>A0A370K6E4_9GAMM</name>
<evidence type="ECO:0008006" key="5">
    <source>
        <dbReference type="Google" id="ProtNLM"/>
    </source>
</evidence>
<reference evidence="3 4" key="1">
    <citation type="submission" date="2018-07" db="EMBL/GenBank/DDBJ databases">
        <title>Dyella solisilvae sp. nov., isolated from the pine and broad-leaved mixed forest soil.</title>
        <authorList>
            <person name="Gao Z."/>
            <person name="Qiu L."/>
        </authorList>
    </citation>
    <scope>NUCLEOTIDE SEQUENCE [LARGE SCALE GENOMIC DNA]</scope>
    <source>
        <strain evidence="3 4">DHG54</strain>
    </source>
</reference>
<protein>
    <recommendedName>
        <fullName evidence="5">DUF4148 domain-containing protein</fullName>
    </recommendedName>
</protein>
<evidence type="ECO:0000256" key="2">
    <source>
        <dbReference type="SAM" id="SignalP"/>
    </source>
</evidence>
<feature type="signal peptide" evidence="2">
    <location>
        <begin position="1"/>
        <end position="27"/>
    </location>
</feature>
<evidence type="ECO:0000313" key="4">
    <source>
        <dbReference type="Proteomes" id="UP000254711"/>
    </source>
</evidence>